<dbReference type="PANTHER" id="PTHR24322">
    <property type="entry name" value="PKSB"/>
    <property type="match status" value="1"/>
</dbReference>
<dbReference type="RefSeq" id="XP_060354861.1">
    <property type="nucleotide sequence ID" value="XM_060487533.1"/>
</dbReference>
<protein>
    <recommendedName>
        <fullName evidence="7">Short chain dehydrogenase</fullName>
    </recommendedName>
</protein>
<dbReference type="Proteomes" id="UP001241169">
    <property type="component" value="Unassembled WGS sequence"/>
</dbReference>
<dbReference type="InterPro" id="IPR020904">
    <property type="entry name" value="Sc_DH/Rdtase_CS"/>
</dbReference>
<reference evidence="5 6" key="1">
    <citation type="submission" date="2016-10" db="EMBL/GenBank/DDBJ databases">
        <title>The genome sequence of Colletotrichum fioriniae PJ7.</title>
        <authorList>
            <person name="Baroncelli R."/>
        </authorList>
    </citation>
    <scope>NUCLEOTIDE SEQUENCE [LARGE SCALE GENOMIC DNA]</scope>
    <source>
        <strain evidence="5 6">IMI 384185</strain>
    </source>
</reference>
<keyword evidence="3" id="KW-0560">Oxidoreductase</keyword>
<gene>
    <name evidence="5" type="ORF">CPAR01_03246</name>
</gene>
<dbReference type="SUPFAM" id="SSF51735">
    <property type="entry name" value="NAD(P)-binding Rossmann-fold domains"/>
    <property type="match status" value="1"/>
</dbReference>
<dbReference type="PANTHER" id="PTHR24322:SF736">
    <property type="entry name" value="RETINOL DEHYDROGENASE 10"/>
    <property type="match status" value="1"/>
</dbReference>
<dbReference type="InterPro" id="IPR036291">
    <property type="entry name" value="NAD(P)-bd_dom_sf"/>
</dbReference>
<name>A0ABQ9T1Z1_9PEZI</name>
<evidence type="ECO:0000256" key="2">
    <source>
        <dbReference type="ARBA" id="ARBA00022857"/>
    </source>
</evidence>
<dbReference type="Pfam" id="PF00106">
    <property type="entry name" value="adh_short"/>
    <property type="match status" value="1"/>
</dbReference>
<dbReference type="EMBL" id="MOPA01000002">
    <property type="protein sequence ID" value="KAK1545744.1"/>
    <property type="molecule type" value="Genomic_DNA"/>
</dbReference>
<comment type="similarity">
    <text evidence="1 4">Belongs to the short-chain dehydrogenases/reductases (SDR) family.</text>
</comment>
<evidence type="ECO:0000256" key="4">
    <source>
        <dbReference type="RuleBase" id="RU000363"/>
    </source>
</evidence>
<keyword evidence="6" id="KW-1185">Reference proteome</keyword>
<dbReference type="GeneID" id="85371432"/>
<dbReference type="PROSITE" id="PS00061">
    <property type="entry name" value="ADH_SHORT"/>
    <property type="match status" value="1"/>
</dbReference>
<evidence type="ECO:0000313" key="5">
    <source>
        <dbReference type="EMBL" id="KAK1545744.1"/>
    </source>
</evidence>
<sequence length="332" mass="36990">MSSSTAQSALSGKLIELFRNFKTPGILKLVFRRGWPRFVLALLLGIATLRKTNGLLSQATLNNFTQDNYDWRRELVVVTGGSGGLGDKLVRKLAKNCIKVISLDIVPPRTPLLFPLKLQSASNAYFYEVDITSSKSIKEVASQIRQDHGDPTVLVNNAGVMKIASILDETEEQIRHVFDVNIIASFLLIKEFLPSMIHNNHGHVVTVASMASFVTGVHNVDYSCSKMGALGLHEGLAQEIRHRYKAPRVRTSIIHPTYIRTALIEKVHSSGPFKSKILEPEPVVDAIFKQIVSGRSGHVYLPGEYARATAIRAWPYWLQESLRNAQKETLLH</sequence>
<evidence type="ECO:0000256" key="3">
    <source>
        <dbReference type="ARBA" id="ARBA00023002"/>
    </source>
</evidence>
<dbReference type="Gene3D" id="3.40.50.720">
    <property type="entry name" value="NAD(P)-binding Rossmann-like Domain"/>
    <property type="match status" value="1"/>
</dbReference>
<proteinExistence type="inferred from homology"/>
<dbReference type="InterPro" id="IPR002347">
    <property type="entry name" value="SDR_fam"/>
</dbReference>
<evidence type="ECO:0000313" key="6">
    <source>
        <dbReference type="Proteomes" id="UP001241169"/>
    </source>
</evidence>
<accession>A0ABQ9T1Z1</accession>
<comment type="caution">
    <text evidence="5">The sequence shown here is derived from an EMBL/GenBank/DDBJ whole genome shotgun (WGS) entry which is preliminary data.</text>
</comment>
<dbReference type="PRINTS" id="PR00080">
    <property type="entry name" value="SDRFAMILY"/>
</dbReference>
<evidence type="ECO:0000256" key="1">
    <source>
        <dbReference type="ARBA" id="ARBA00006484"/>
    </source>
</evidence>
<evidence type="ECO:0008006" key="7">
    <source>
        <dbReference type="Google" id="ProtNLM"/>
    </source>
</evidence>
<keyword evidence="2" id="KW-0521">NADP</keyword>
<dbReference type="PRINTS" id="PR00081">
    <property type="entry name" value="GDHRDH"/>
</dbReference>
<organism evidence="5 6">
    <name type="scientific">Colletotrichum paranaense</name>
    <dbReference type="NCBI Taxonomy" id="1914294"/>
    <lineage>
        <taxon>Eukaryota</taxon>
        <taxon>Fungi</taxon>
        <taxon>Dikarya</taxon>
        <taxon>Ascomycota</taxon>
        <taxon>Pezizomycotina</taxon>
        <taxon>Sordariomycetes</taxon>
        <taxon>Hypocreomycetidae</taxon>
        <taxon>Glomerellales</taxon>
        <taxon>Glomerellaceae</taxon>
        <taxon>Colletotrichum</taxon>
        <taxon>Colletotrichum acutatum species complex</taxon>
    </lineage>
</organism>